<accession>A0A375FQ10</accession>
<evidence type="ECO:0000313" key="3">
    <source>
        <dbReference type="EMBL" id="QRQ90310.1"/>
    </source>
</evidence>
<dbReference type="OrthoDB" id="9806768at2"/>
<evidence type="ECO:0000313" key="6">
    <source>
        <dbReference type="Proteomes" id="UP000256862"/>
    </source>
</evidence>
<dbReference type="Gene3D" id="1.10.620.20">
    <property type="entry name" value="Ribonucleotide Reductase, subunit A"/>
    <property type="match status" value="1"/>
</dbReference>
<dbReference type="Proteomes" id="UP000256862">
    <property type="component" value="Plasmid CO2235_mp"/>
</dbReference>
<protein>
    <submittedName>
        <fullName evidence="3">Aromatic/alkene monooxygenase hydroxylase subunit beta</fullName>
    </submittedName>
    <submittedName>
        <fullName evidence="4">Phenol hydroxylase P1 protein</fullName>
        <ecNumber evidence="4">1.14.13.7</ecNumber>
    </submittedName>
</protein>
<reference evidence="6" key="1">
    <citation type="submission" date="2018-01" db="EMBL/GenBank/DDBJ databases">
        <authorList>
            <person name="Gaut B.S."/>
            <person name="Morton B.R."/>
            <person name="Clegg M.T."/>
            <person name="Duvall M.R."/>
        </authorList>
    </citation>
    <scope>NUCLEOTIDE SEQUENCE [LARGE SCALE GENOMIC DNA]</scope>
</reference>
<dbReference type="CDD" id="cd01058">
    <property type="entry name" value="AAMH_B"/>
    <property type="match status" value="1"/>
</dbReference>
<dbReference type="SUPFAM" id="SSF47240">
    <property type="entry name" value="Ferritin-like"/>
    <property type="match status" value="1"/>
</dbReference>
<dbReference type="AlphaFoldDB" id="A0A375FQ10"/>
<organism evidence="4 6">
    <name type="scientific">Cupriavidus oxalaticus</name>
    <dbReference type="NCBI Taxonomy" id="96344"/>
    <lineage>
        <taxon>Bacteria</taxon>
        <taxon>Pseudomonadati</taxon>
        <taxon>Pseudomonadota</taxon>
        <taxon>Betaproteobacteria</taxon>
        <taxon>Burkholderiales</taxon>
        <taxon>Burkholderiaceae</taxon>
        <taxon>Cupriavidus</taxon>
    </lineage>
</organism>
<evidence type="ECO:0000313" key="7">
    <source>
        <dbReference type="Proteomes" id="UP000623307"/>
    </source>
</evidence>
<gene>
    <name evidence="4" type="primary">dmpL</name>
    <name evidence="5" type="ORF">CO2235_MP80329</name>
    <name evidence="4" type="ORF">CO2235_U770161</name>
    <name evidence="3" type="ORF">JTE92_06350</name>
</gene>
<evidence type="ECO:0000313" key="5">
    <source>
        <dbReference type="EMBL" id="SPC24449.1"/>
    </source>
</evidence>
<keyword evidence="1 4" id="KW-0560">Oxidoreductase</keyword>
<reference evidence="4" key="2">
    <citation type="submission" date="2018-01" db="EMBL/GenBank/DDBJ databases">
        <authorList>
            <person name="Clerissi C."/>
        </authorList>
    </citation>
    <scope>NUCLEOTIDE SEQUENCE</scope>
    <source>
        <strain evidence="4">Cupriavidus oxalaticus LMG 2235</strain>
    </source>
</reference>
<dbReference type="GeneID" id="303489133"/>
<dbReference type="RefSeq" id="WP_063239271.1">
    <property type="nucleotide sequence ID" value="NZ_CP069809.1"/>
</dbReference>
<dbReference type="PIRSF" id="PIRSF000040">
    <property type="entry name" value="MMOH_comp"/>
    <property type="match status" value="1"/>
</dbReference>
<evidence type="ECO:0000256" key="2">
    <source>
        <dbReference type="ARBA" id="ARBA00023033"/>
    </source>
</evidence>
<dbReference type="Proteomes" id="UP000623307">
    <property type="component" value="Chromosome 1"/>
</dbReference>
<dbReference type="Pfam" id="PF02332">
    <property type="entry name" value="Phenol_Hydrox"/>
    <property type="match status" value="1"/>
</dbReference>
<proteinExistence type="predicted"/>
<dbReference type="InterPro" id="IPR012078">
    <property type="entry name" value="MP_mOase_hydro"/>
</dbReference>
<keyword evidence="2 3" id="KW-0503">Monooxygenase</keyword>
<dbReference type="InterPro" id="IPR003430">
    <property type="entry name" value="Phenol_Hydrox"/>
</dbReference>
<evidence type="ECO:0000256" key="1">
    <source>
        <dbReference type="ARBA" id="ARBA00023002"/>
    </source>
</evidence>
<keyword evidence="7" id="KW-1185">Reference proteome</keyword>
<evidence type="ECO:0000313" key="4">
    <source>
        <dbReference type="EMBL" id="SPC07719.1"/>
    </source>
</evidence>
<dbReference type="EMBL" id="OGUS01000143">
    <property type="protein sequence ID" value="SPC24449.1"/>
    <property type="molecule type" value="Genomic_DNA"/>
</dbReference>
<dbReference type="EC" id="1.14.13.7" evidence="4"/>
<reference evidence="3 7" key="3">
    <citation type="submission" date="2021-02" db="EMBL/GenBank/DDBJ databases">
        <title>Complete Genome Sequence of Cupriavidus oxalaticus Strain Ox1, a Soil Oxalate-Degrading Species.</title>
        <authorList>
            <person name="Palmieri F."/>
            <person name="Udriet P."/>
            <person name="Deuasquier M."/>
            <person name="Beaudoing E."/>
            <person name="Johnson S.L."/>
            <person name="Davenport K.W."/>
            <person name="Chain P.S."/>
            <person name="Bindschedler S."/>
            <person name="Junier P."/>
        </authorList>
    </citation>
    <scope>NUCLEOTIDE SEQUENCE [LARGE SCALE GENOMIC DNA]</scope>
    <source>
        <strain evidence="3 7">Ox1</strain>
    </source>
</reference>
<dbReference type="EMBL" id="OGUS01000084">
    <property type="protein sequence ID" value="SPC07719.1"/>
    <property type="molecule type" value="Genomic_DNA"/>
</dbReference>
<name>A0A375FQ10_9BURK</name>
<dbReference type="InterPro" id="IPR012348">
    <property type="entry name" value="RNR-like"/>
</dbReference>
<dbReference type="EMBL" id="CP069811">
    <property type="protein sequence ID" value="QRQ90310.1"/>
    <property type="molecule type" value="Genomic_DNA"/>
</dbReference>
<dbReference type="InterPro" id="IPR009078">
    <property type="entry name" value="Ferritin-like_SF"/>
</dbReference>
<dbReference type="GO" id="GO:0018662">
    <property type="term" value="F:phenol 2-monooxygenase activity"/>
    <property type="evidence" value="ECO:0007669"/>
    <property type="project" value="UniProtKB-EC"/>
</dbReference>
<sequence length="345" mass="38674">MQIDIRTDSVSPIRQTFANLQRRLGADKPATRYQEAMYDLQPETSFHYRPLWQPQYELYDARRTQVVMQDWYALKDPRQFYYGSYVNARARQQDTMEKNLEFVEKRGLLASLPAQLRELLTLGVVPLRHVEWAANMNNAAITAYGFGSAITEAAMFQTMDRLGIAQYLTRIGLLAGDRAAVDAAKTAWMEDLAWQPLRHAIEDLIVREDWFELHVAQNLVMDGLLYPLVYQRLDARLSVESPAFSLVTDFMTTWYAETTRWVDATVRTAAQESPANAGVIAGFACAWLDRFQHALAPLARRLFADDADAALGEAVAALTRRLAGLGLVRAADTASPTPAPVAAAA</sequence>